<evidence type="ECO:0008006" key="4">
    <source>
        <dbReference type="Google" id="ProtNLM"/>
    </source>
</evidence>
<name>A0ABX0ETX1_9BACT</name>
<feature type="transmembrane region" description="Helical" evidence="1">
    <location>
        <begin position="191"/>
        <end position="209"/>
    </location>
</feature>
<feature type="transmembrane region" description="Helical" evidence="1">
    <location>
        <begin position="41"/>
        <end position="58"/>
    </location>
</feature>
<keyword evidence="1" id="KW-1133">Transmembrane helix</keyword>
<feature type="transmembrane region" description="Helical" evidence="1">
    <location>
        <begin position="64"/>
        <end position="84"/>
    </location>
</feature>
<feature type="transmembrane region" description="Helical" evidence="1">
    <location>
        <begin position="96"/>
        <end position="119"/>
    </location>
</feature>
<keyword evidence="1" id="KW-0472">Membrane</keyword>
<gene>
    <name evidence="2" type="ORF">EWU23_03295</name>
</gene>
<feature type="transmembrane region" description="Helical" evidence="1">
    <location>
        <begin position="162"/>
        <end position="179"/>
    </location>
</feature>
<protein>
    <recommendedName>
        <fullName evidence="4">DUF2306 domain-containing protein</fullName>
    </recommendedName>
</protein>
<proteinExistence type="predicted"/>
<comment type="caution">
    <text evidence="2">The sequence shown here is derived from an EMBL/GenBank/DDBJ whole genome shotgun (WGS) entry which is preliminary data.</text>
</comment>
<evidence type="ECO:0000256" key="1">
    <source>
        <dbReference type="SAM" id="Phobius"/>
    </source>
</evidence>
<reference evidence="2 3" key="1">
    <citation type="submission" date="2019-02" db="EMBL/GenBank/DDBJ databases">
        <title>Genome of a new Bacteroidetes strain.</title>
        <authorList>
            <person name="Pitt A."/>
        </authorList>
    </citation>
    <scope>NUCLEOTIDE SEQUENCE [LARGE SCALE GENOMIC DNA]</scope>
    <source>
        <strain evidence="2 3">50C-KIRBA</strain>
    </source>
</reference>
<feature type="transmembrane region" description="Helical" evidence="1">
    <location>
        <begin position="6"/>
        <end position="29"/>
    </location>
</feature>
<keyword evidence="1" id="KW-0812">Transmembrane</keyword>
<feature type="transmembrane region" description="Helical" evidence="1">
    <location>
        <begin position="125"/>
        <end position="141"/>
    </location>
</feature>
<dbReference type="EMBL" id="SEWW01000001">
    <property type="protein sequence ID" value="NGZ43493.1"/>
    <property type="molecule type" value="Genomic_DNA"/>
</dbReference>
<dbReference type="Proteomes" id="UP001318301">
    <property type="component" value="Unassembled WGS sequence"/>
</dbReference>
<keyword evidence="3" id="KW-1185">Reference proteome</keyword>
<evidence type="ECO:0000313" key="3">
    <source>
        <dbReference type="Proteomes" id="UP001318301"/>
    </source>
</evidence>
<accession>A0ABX0ETX1</accession>
<evidence type="ECO:0000313" key="2">
    <source>
        <dbReference type="EMBL" id="NGZ43493.1"/>
    </source>
</evidence>
<dbReference type="RefSeq" id="WP_166228768.1">
    <property type="nucleotide sequence ID" value="NZ_CBCSIJ010000001.1"/>
</dbReference>
<organism evidence="2 3">
    <name type="scientific">Aquirufa beregesia</name>
    <dbReference type="NCBI Taxonomy" id="2516556"/>
    <lineage>
        <taxon>Bacteria</taxon>
        <taxon>Pseudomonadati</taxon>
        <taxon>Bacteroidota</taxon>
        <taxon>Cytophagia</taxon>
        <taxon>Cytophagales</taxon>
        <taxon>Flectobacillaceae</taxon>
        <taxon>Aquirufa</taxon>
    </lineage>
</organism>
<sequence>MKEVFFILLCLHIAGGGLGLLMGTLILFLRKGDRNHRKLGLLFYGGMCLAGATSLVMAVLHPNYFLFIVGIFTLYMNLSAKRYLRFKKKGQEAQLLDYVISTFMLVFGIVFIAFGIYLLVQAKNFGIVFLVFGSIGLRFVWQDYQFQQSGYSIRLAWLSQHIQRMMGTYIASLTAFLVVNSSIFPHFIPSFVFWLLPGFIVGPLIGRFVKKYTQKA</sequence>